<dbReference type="RefSeq" id="WP_091171833.1">
    <property type="nucleotide sequence ID" value="NZ_CBCSFM010000006.1"/>
</dbReference>
<evidence type="ECO:0000313" key="1">
    <source>
        <dbReference type="EMBL" id="SEO36770.1"/>
    </source>
</evidence>
<evidence type="ECO:0000313" key="2">
    <source>
        <dbReference type="Proteomes" id="UP000198657"/>
    </source>
</evidence>
<name>A0A1H8P4C6_9FLAO</name>
<dbReference type="AlphaFoldDB" id="A0A1H8P4C6"/>
<dbReference type="Proteomes" id="UP000198657">
    <property type="component" value="Unassembled WGS sequence"/>
</dbReference>
<protein>
    <submittedName>
        <fullName evidence="1">Uncharacterized protein</fullName>
    </submittedName>
</protein>
<dbReference type="EMBL" id="FODN01000006">
    <property type="protein sequence ID" value="SEO36770.1"/>
    <property type="molecule type" value="Genomic_DNA"/>
</dbReference>
<sequence length="122" mass="14485">MKNTIKPFYISFLLLTILSCGHKEIEFDKSKWRKKIDGFYMHREEMAEDLMSNHLRKGMSYNELENLLGKPENYSDLEENTIAYGIMEDYGWNIDPVETKTLRIELTKDSLVSGYKIIHWKN</sequence>
<dbReference type="OrthoDB" id="1493479at2"/>
<gene>
    <name evidence="1" type="ORF">SAMN04487942_2536</name>
</gene>
<dbReference type="PROSITE" id="PS51257">
    <property type="entry name" value="PROKAR_LIPOPROTEIN"/>
    <property type="match status" value="1"/>
</dbReference>
<organism evidence="1 2">
    <name type="scientific">Flavobacterium sinopsychrotolerans</name>
    <dbReference type="NCBI Taxonomy" id="604089"/>
    <lineage>
        <taxon>Bacteria</taxon>
        <taxon>Pseudomonadati</taxon>
        <taxon>Bacteroidota</taxon>
        <taxon>Flavobacteriia</taxon>
        <taxon>Flavobacteriales</taxon>
        <taxon>Flavobacteriaceae</taxon>
        <taxon>Flavobacterium</taxon>
    </lineage>
</organism>
<accession>A0A1H8P4C6</accession>
<keyword evidence="2" id="KW-1185">Reference proteome</keyword>
<proteinExistence type="predicted"/>
<reference evidence="2" key="1">
    <citation type="submission" date="2016-10" db="EMBL/GenBank/DDBJ databases">
        <authorList>
            <person name="Varghese N."/>
            <person name="Submissions S."/>
        </authorList>
    </citation>
    <scope>NUCLEOTIDE SEQUENCE [LARGE SCALE GENOMIC DNA]</scope>
    <source>
        <strain evidence="2">CGMCC 1.8704</strain>
    </source>
</reference>